<dbReference type="KEGG" id="ani:ANIA_05689"/>
<evidence type="ECO:0000313" key="3">
    <source>
        <dbReference type="EMBL" id="CBF81400.1"/>
    </source>
</evidence>
<proteinExistence type="predicted"/>
<dbReference type="PANTHER" id="PTHR35041:SF6">
    <property type="entry name" value="FORMYLMETHIONINE DEFORMYLASE-LIKE PROTEIN-RELATED"/>
    <property type="match status" value="1"/>
</dbReference>
<dbReference type="OMA" id="CPELWNS"/>
<feature type="transmembrane region" description="Helical" evidence="2">
    <location>
        <begin position="228"/>
        <end position="252"/>
    </location>
</feature>
<feature type="compositionally biased region" description="Polar residues" evidence="1">
    <location>
        <begin position="100"/>
        <end position="110"/>
    </location>
</feature>
<evidence type="ECO:0000256" key="2">
    <source>
        <dbReference type="SAM" id="Phobius"/>
    </source>
</evidence>
<keyword evidence="2" id="KW-0472">Membrane</keyword>
<feature type="transmembrane region" description="Helical" evidence="2">
    <location>
        <begin position="126"/>
        <end position="145"/>
    </location>
</feature>
<evidence type="ECO:0000313" key="4">
    <source>
        <dbReference type="Proteomes" id="UP000000560"/>
    </source>
</evidence>
<accession>C8VFQ4</accession>
<evidence type="ECO:0000256" key="1">
    <source>
        <dbReference type="SAM" id="MobiDB-lite"/>
    </source>
</evidence>
<dbReference type="Proteomes" id="UP000000560">
    <property type="component" value="Chromosome V"/>
</dbReference>
<dbReference type="STRING" id="227321.Q5B191"/>
<protein>
    <submittedName>
        <fullName evidence="3">Uncharacterized protein</fullName>
    </submittedName>
</protein>
<keyword evidence="2" id="KW-1133">Transmembrane helix</keyword>
<reference evidence="4" key="1">
    <citation type="journal article" date="2005" name="Nature">
        <title>Sequencing of Aspergillus nidulans and comparative analysis with A. fumigatus and A. oryzae.</title>
        <authorList>
            <person name="Galagan J.E."/>
            <person name="Calvo S.E."/>
            <person name="Cuomo C."/>
            <person name="Ma L.J."/>
            <person name="Wortman J.R."/>
            <person name="Batzoglou S."/>
            <person name="Lee S.I."/>
            <person name="Basturkmen M."/>
            <person name="Spevak C.C."/>
            <person name="Clutterbuck J."/>
            <person name="Kapitonov V."/>
            <person name="Jurka J."/>
            <person name="Scazzocchio C."/>
            <person name="Farman M."/>
            <person name="Butler J."/>
            <person name="Purcell S."/>
            <person name="Harris S."/>
            <person name="Braus G.H."/>
            <person name="Draht O."/>
            <person name="Busch S."/>
            <person name="D'Enfert C."/>
            <person name="Bouchier C."/>
            <person name="Goldman G.H."/>
            <person name="Bell-Pedersen D."/>
            <person name="Griffiths-Jones S."/>
            <person name="Doonan J.H."/>
            <person name="Yu J."/>
            <person name="Vienken K."/>
            <person name="Pain A."/>
            <person name="Freitag M."/>
            <person name="Selker E.U."/>
            <person name="Archer D.B."/>
            <person name="Penalva M.A."/>
            <person name="Oakley B.R."/>
            <person name="Momany M."/>
            <person name="Tanaka T."/>
            <person name="Kumagai T."/>
            <person name="Asai K."/>
            <person name="Machida M."/>
            <person name="Nierman W.C."/>
            <person name="Denning D.W."/>
            <person name="Caddick M."/>
            <person name="Hynes M."/>
            <person name="Paoletti M."/>
            <person name="Fischer R."/>
            <person name="Miller B."/>
            <person name="Dyer P."/>
            <person name="Sachs M.S."/>
            <person name="Osmani S.A."/>
            <person name="Birren B.W."/>
        </authorList>
    </citation>
    <scope>NUCLEOTIDE SEQUENCE [LARGE SCALE GENOMIC DNA]</scope>
    <source>
        <strain evidence="4">FGSC A4 / ATCC 38163 / CBS 112.46 / NRRL 194 / M139</strain>
    </source>
</reference>
<dbReference type="OrthoDB" id="5322539at2759"/>
<name>Q5B191_EMENI</name>
<gene>
    <name evidence="3" type="ORF">ANIA_05689</name>
</gene>
<dbReference type="AlphaFoldDB" id="Q5B191"/>
<accession>Q5B191</accession>
<dbReference type="eggNOG" id="ENOG502S233">
    <property type="taxonomic scope" value="Eukaryota"/>
</dbReference>
<keyword evidence="2" id="KW-0812">Transmembrane</keyword>
<keyword evidence="4" id="KW-1185">Reference proteome</keyword>
<dbReference type="RefSeq" id="XP_663293.1">
    <property type="nucleotide sequence ID" value="XM_658201.1"/>
</dbReference>
<feature type="transmembrane region" description="Helical" evidence="2">
    <location>
        <begin position="165"/>
        <end position="186"/>
    </location>
</feature>
<feature type="transmembrane region" description="Helical" evidence="2">
    <location>
        <begin position="565"/>
        <end position="589"/>
    </location>
</feature>
<organism evidence="3 4">
    <name type="scientific">Emericella nidulans (strain FGSC A4 / ATCC 38163 / CBS 112.46 / NRRL 194 / M139)</name>
    <name type="common">Aspergillus nidulans</name>
    <dbReference type="NCBI Taxonomy" id="227321"/>
    <lineage>
        <taxon>Eukaryota</taxon>
        <taxon>Fungi</taxon>
        <taxon>Dikarya</taxon>
        <taxon>Ascomycota</taxon>
        <taxon>Pezizomycotina</taxon>
        <taxon>Eurotiomycetes</taxon>
        <taxon>Eurotiomycetidae</taxon>
        <taxon>Eurotiales</taxon>
        <taxon>Aspergillaceae</taxon>
        <taxon>Aspergillus</taxon>
        <taxon>Aspergillus subgen. Nidulantes</taxon>
    </lineage>
</organism>
<sequence length="667" mass="72903">MTFRTTATAQEKGKQPLIGRIEAALQGCRREDCAMARTETDIGSSLSLVWSCGLYKNDEGFSPLHPKKEPQPSKLTSVHGRDRMSPTTSSHSDYDPLPSQGHQSPRPIQNAETPAAWGIGWKCPNLMIGLVTCGAMLSVGHHFYYRSFDDTLVDSIDQQTWAIRVGTGFAFLIKACLVSAVGVAAVQETWATLRRKSVKLSGIDGMFAVLDNPLAFLTPDLWMHAKTLTVLAIVSWLIPLMAIVTPSTLYVIALPTWQTSQLEVPSVSFAKSFWIGLVTLEGAGYINSPSPGISRLFTMIASSMQLPPVPAPFPRSSYTLTFWGPSYKCQSLSEALLDVHGLSQALWDSEIGNTTDQSRRAYSGVAPQDLNNTLFVWAAGQNSLWNDDASRPTELVCQLWNTSYVVGLSFNDGIQTLTPISVDHVAYSNWTAGAGSSSLLEDIGPTVNGGFYVVHMLFSGLIQGDWLTGSTGSVAENITSQTAFTKLSIAQTGLFACPEMWNTSQYDYLHGDSSTTSCRNRTLARAIEDLSQNFTYSLLNLNAANTTVDVLDLTSRNFYQYGEGYLILAYMTAIGVTVACVIVGFFALWRNGVSQNTSFSSVLMTTRNPELDRLAIGHCLGSEPLKKRMGKVRLQYGEIEGSDQRYKHAAFGTKGSVMALTKGEHYY</sequence>
<dbReference type="PANTHER" id="PTHR35041">
    <property type="entry name" value="MEDIATOR OF RNA POLYMERASE II TRANSCRIPTION SUBUNIT 1"/>
    <property type="match status" value="1"/>
</dbReference>
<dbReference type="EMBL" id="BN001305">
    <property type="protein sequence ID" value="CBF81400.1"/>
    <property type="molecule type" value="Genomic_DNA"/>
</dbReference>
<dbReference type="GeneID" id="2871979"/>
<dbReference type="HOGENOM" id="CLU_008809_1_2_1"/>
<dbReference type="InParanoid" id="Q5B191"/>
<feature type="region of interest" description="Disordered" evidence="1">
    <location>
        <begin position="61"/>
        <end position="110"/>
    </location>
</feature>
<reference evidence="4" key="2">
    <citation type="journal article" date="2009" name="Fungal Genet. Biol.">
        <title>The 2008 update of the Aspergillus nidulans genome annotation: a community effort.</title>
        <authorList>
            <person name="Wortman J.R."/>
            <person name="Gilsenan J.M."/>
            <person name="Joardar V."/>
            <person name="Deegan J."/>
            <person name="Clutterbuck J."/>
            <person name="Andersen M.R."/>
            <person name="Archer D."/>
            <person name="Bencina M."/>
            <person name="Braus G."/>
            <person name="Coutinho P."/>
            <person name="von Dohren H."/>
            <person name="Doonan J."/>
            <person name="Driessen A.J."/>
            <person name="Durek P."/>
            <person name="Espeso E."/>
            <person name="Fekete E."/>
            <person name="Flipphi M."/>
            <person name="Estrada C.G."/>
            <person name="Geysens S."/>
            <person name="Goldman G."/>
            <person name="de Groot P.W."/>
            <person name="Hansen K."/>
            <person name="Harris S.D."/>
            <person name="Heinekamp T."/>
            <person name="Helmstaedt K."/>
            <person name="Henrissat B."/>
            <person name="Hofmann G."/>
            <person name="Homan T."/>
            <person name="Horio T."/>
            <person name="Horiuchi H."/>
            <person name="James S."/>
            <person name="Jones M."/>
            <person name="Karaffa L."/>
            <person name="Karanyi Z."/>
            <person name="Kato M."/>
            <person name="Keller N."/>
            <person name="Kelly D.E."/>
            <person name="Kiel J.A."/>
            <person name="Kim J.M."/>
            <person name="van der Klei I.J."/>
            <person name="Klis F.M."/>
            <person name="Kovalchuk A."/>
            <person name="Krasevec N."/>
            <person name="Kubicek C.P."/>
            <person name="Liu B."/>
            <person name="Maccabe A."/>
            <person name="Meyer V."/>
            <person name="Mirabito P."/>
            <person name="Miskei M."/>
            <person name="Mos M."/>
            <person name="Mullins J."/>
            <person name="Nelson D.R."/>
            <person name="Nielsen J."/>
            <person name="Oakley B.R."/>
            <person name="Osmani S.A."/>
            <person name="Pakula T."/>
            <person name="Paszewski A."/>
            <person name="Paulsen I."/>
            <person name="Pilsyk S."/>
            <person name="Pocsi I."/>
            <person name="Punt P.J."/>
            <person name="Ram A.F."/>
            <person name="Ren Q."/>
            <person name="Robellet X."/>
            <person name="Robson G."/>
            <person name="Seiboth B."/>
            <person name="van Solingen P."/>
            <person name="Specht T."/>
            <person name="Sun J."/>
            <person name="Taheri-Talesh N."/>
            <person name="Takeshita N."/>
            <person name="Ussery D."/>
            <person name="vanKuyk P.A."/>
            <person name="Visser H."/>
            <person name="van de Vondervoort P.J."/>
            <person name="de Vries R.P."/>
            <person name="Walton J."/>
            <person name="Xiang X."/>
            <person name="Xiong Y."/>
            <person name="Zeng A.P."/>
            <person name="Brandt B.W."/>
            <person name="Cornell M.J."/>
            <person name="van den Hondel C.A."/>
            <person name="Visser J."/>
            <person name="Oliver S.G."/>
            <person name="Turner G."/>
        </authorList>
    </citation>
    <scope>GENOME REANNOTATION</scope>
    <source>
        <strain evidence="4">FGSC A4 / ATCC 38163 / CBS 112.46 / NRRL 194 / M139</strain>
    </source>
</reference>